<feature type="region of interest" description="Disordered" evidence="1">
    <location>
        <begin position="532"/>
        <end position="608"/>
    </location>
</feature>
<proteinExistence type="predicted"/>
<feature type="compositionally biased region" description="Basic and acidic residues" evidence="1">
    <location>
        <begin position="552"/>
        <end position="565"/>
    </location>
</feature>
<dbReference type="GeneID" id="93166146"/>
<feature type="signal peptide" evidence="2">
    <location>
        <begin position="1"/>
        <end position="29"/>
    </location>
</feature>
<evidence type="ECO:0000256" key="2">
    <source>
        <dbReference type="SAM" id="SignalP"/>
    </source>
</evidence>
<organism evidence="3 4">
    <name type="scientific">[Clostridium] citroniae WAL-19142</name>
    <dbReference type="NCBI Taxonomy" id="742734"/>
    <lineage>
        <taxon>Bacteria</taxon>
        <taxon>Bacillati</taxon>
        <taxon>Bacillota</taxon>
        <taxon>Clostridia</taxon>
        <taxon>Lachnospirales</taxon>
        <taxon>Lachnospiraceae</taxon>
        <taxon>Enterocloster</taxon>
    </lineage>
</organism>
<dbReference type="AlphaFoldDB" id="A0A0J9F0S7"/>
<accession>A0A0J9F0S7</accession>
<name>A0A0J9F0S7_9FIRM</name>
<dbReference type="InterPro" id="IPR025584">
    <property type="entry name" value="Cthe_2159"/>
</dbReference>
<evidence type="ECO:0000256" key="1">
    <source>
        <dbReference type="SAM" id="MobiDB-lite"/>
    </source>
</evidence>
<protein>
    <recommendedName>
        <fullName evidence="5">Carbohydrate-binding domain-containing protein</fullName>
    </recommendedName>
</protein>
<feature type="compositionally biased region" description="Gly residues" evidence="1">
    <location>
        <begin position="34"/>
        <end position="43"/>
    </location>
</feature>
<feature type="compositionally biased region" description="Acidic residues" evidence="1">
    <location>
        <begin position="93"/>
        <end position="103"/>
    </location>
</feature>
<feature type="chain" id="PRO_5038872108" description="Carbohydrate-binding domain-containing protein" evidence="2">
    <location>
        <begin position="30"/>
        <end position="608"/>
    </location>
</feature>
<dbReference type="EMBL" id="ADLK01000013">
    <property type="protein sequence ID" value="KMW21840.1"/>
    <property type="molecule type" value="Genomic_DNA"/>
</dbReference>
<dbReference type="OrthoDB" id="9812829at2"/>
<dbReference type="RefSeq" id="WP_048929580.1">
    <property type="nucleotide sequence ID" value="NZ_KQ235876.1"/>
</dbReference>
<dbReference type="Proteomes" id="UP000037392">
    <property type="component" value="Unassembled WGS sequence"/>
</dbReference>
<evidence type="ECO:0008006" key="5">
    <source>
        <dbReference type="Google" id="ProtNLM"/>
    </source>
</evidence>
<keyword evidence="2" id="KW-0732">Signal</keyword>
<evidence type="ECO:0000313" key="3">
    <source>
        <dbReference type="EMBL" id="KMW21840.1"/>
    </source>
</evidence>
<dbReference type="PATRIC" id="fig|742734.4.peg.1701"/>
<comment type="caution">
    <text evidence="3">The sequence shown here is derived from an EMBL/GenBank/DDBJ whole genome shotgun (WGS) entry which is preliminary data.</text>
</comment>
<reference evidence="3 4" key="1">
    <citation type="submission" date="2011-04" db="EMBL/GenBank/DDBJ databases">
        <title>The Genome Sequence of Clostridium citroniae WAL-19142.</title>
        <authorList>
            <consortium name="The Broad Institute Genome Sequencing Platform"/>
            <person name="Earl A."/>
            <person name="Ward D."/>
            <person name="Feldgarden M."/>
            <person name="Gevers D."/>
            <person name="Warren Y.A."/>
            <person name="Tyrrell K.L."/>
            <person name="Citron D.M."/>
            <person name="Goldstein E.J."/>
            <person name="Daigneault M."/>
            <person name="Allen-Vercoe E."/>
            <person name="Young S.K."/>
            <person name="Zeng Q."/>
            <person name="Gargeya S."/>
            <person name="Fitzgerald M."/>
            <person name="Haas B."/>
            <person name="Abouelleil A."/>
            <person name="Alvarado L."/>
            <person name="Arachchi H.M."/>
            <person name="Berlin A."/>
            <person name="Brown A."/>
            <person name="Chapman S.B."/>
            <person name="Chen Z."/>
            <person name="Dunbar C."/>
            <person name="Freedman E."/>
            <person name="Gearin G."/>
            <person name="Gellesch M."/>
            <person name="Goldberg J."/>
            <person name="Griggs A."/>
            <person name="Gujja S."/>
            <person name="Heilman E.R."/>
            <person name="Heiman D."/>
            <person name="Howarth C."/>
            <person name="Larson L."/>
            <person name="Lui A."/>
            <person name="MacDonald P.J."/>
            <person name="Mehta T."/>
            <person name="Montmayeur A."/>
            <person name="Murphy C."/>
            <person name="Neiman D."/>
            <person name="Pearson M."/>
            <person name="Priest M."/>
            <person name="Roberts A."/>
            <person name="Saif S."/>
            <person name="Shea T."/>
            <person name="Shenoy N."/>
            <person name="Sisk P."/>
            <person name="Stolte C."/>
            <person name="Sykes S."/>
            <person name="White J."/>
            <person name="Yandava C."/>
            <person name="Wortman J."/>
            <person name="Nusbaum C."/>
            <person name="Birren B."/>
        </authorList>
    </citation>
    <scope>NUCLEOTIDE SEQUENCE [LARGE SCALE GENOMIC DNA]</scope>
    <source>
        <strain evidence="3 4">WAL-19142</strain>
    </source>
</reference>
<feature type="compositionally biased region" description="Gly residues" evidence="1">
    <location>
        <begin position="573"/>
        <end position="583"/>
    </location>
</feature>
<feature type="compositionally biased region" description="Basic and acidic residues" evidence="1">
    <location>
        <begin position="599"/>
        <end position="608"/>
    </location>
</feature>
<feature type="region of interest" description="Disordered" evidence="1">
    <location>
        <begin position="34"/>
        <end position="107"/>
    </location>
</feature>
<feature type="region of interest" description="Disordered" evidence="1">
    <location>
        <begin position="353"/>
        <end position="372"/>
    </location>
</feature>
<feature type="compositionally biased region" description="Low complexity" evidence="1">
    <location>
        <begin position="77"/>
        <end position="86"/>
    </location>
</feature>
<feature type="compositionally biased region" description="Gly residues" evidence="1">
    <location>
        <begin position="534"/>
        <end position="549"/>
    </location>
</feature>
<gene>
    <name evidence="3" type="ORF">HMPREF9470_01589</name>
</gene>
<sequence>MIKIKRQNGRRKVRWAAALAALILALQLAGCSKGTGEGAGGGKTQETSGQGSGWDSGQDGSKQPESGTGQAEGDLNGTDGADAAGTHGKSAEYDDSDLDEGWDEASSTVIDCSGSEVTIQGDNGVAENGTIRITAAGTYVLRGNFDGQLLVDAGKDDLVRLVMDGFHISNANTSPVYGKQSKKIILILAEGTDNSVTDGAEYIFGSTDEDEPDAAVFSKDDLTINGTGSLTVNGNYSNGVRSKDDLKVISGTLNITAVKDGLKGKDSVTIRDGRIQIKTGEDGIKSNNDKDPEKGYVIIEGGDIVIQAGDDAVHGETWLTVSGGTIDIQESYEGLEGLKVDITGGNIRIKSTDDGINAAGGSGGSGQDSEREKMQNNPEAYVRITGGTIVVDAMADGIDSNGNLYVEGGETYINGPVSNGDGALDYNGTAVINGGIFVAAGSSGMMQGFSEESAQNSILVFYSENQAAGSQVVLSDEDGRELLTFEPKKDFGCILLSLPGLEQGKTYQLSTAGEEQDITLDQVMTRLGEQMNGRGMGKGPGGGNGGDFGGRMPEDGRGLEGKDAAGDGQMSEGKGGMPGGGRMPRGDGKTGEEGTDMPDSARERTVSE</sequence>
<dbReference type="Pfam" id="PF14262">
    <property type="entry name" value="Cthe_2159"/>
    <property type="match status" value="1"/>
</dbReference>
<evidence type="ECO:0000313" key="4">
    <source>
        <dbReference type="Proteomes" id="UP000037392"/>
    </source>
</evidence>